<dbReference type="AlphaFoldDB" id="A0A646KH85"/>
<name>A0A646KH85_STRJU</name>
<accession>A0A646KH85</accession>
<evidence type="ECO:0000256" key="2">
    <source>
        <dbReference type="ARBA" id="ARBA00022692"/>
    </source>
</evidence>
<evidence type="ECO:0000256" key="5">
    <source>
        <dbReference type="SAM" id="MobiDB-lite"/>
    </source>
</evidence>
<evidence type="ECO:0000256" key="3">
    <source>
        <dbReference type="ARBA" id="ARBA00022989"/>
    </source>
</evidence>
<dbReference type="PANTHER" id="PTHR31851">
    <property type="entry name" value="FE(2+)/MN(2+) TRANSPORTER PCL1"/>
    <property type="match status" value="1"/>
</dbReference>
<feature type="transmembrane region" description="Helical" evidence="6">
    <location>
        <begin position="260"/>
        <end position="278"/>
    </location>
</feature>
<keyword evidence="3 6" id="KW-1133">Transmembrane helix</keyword>
<evidence type="ECO:0000256" key="4">
    <source>
        <dbReference type="ARBA" id="ARBA00023136"/>
    </source>
</evidence>
<feature type="transmembrane region" description="Helical" evidence="6">
    <location>
        <begin position="193"/>
        <end position="216"/>
    </location>
</feature>
<comment type="caution">
    <text evidence="7">The sequence shown here is derived from an EMBL/GenBank/DDBJ whole genome shotgun (WGS) entry which is preliminary data.</text>
</comment>
<keyword evidence="2 6" id="KW-0812">Transmembrane</keyword>
<protein>
    <submittedName>
        <fullName evidence="7">VIT family protein</fullName>
    </submittedName>
</protein>
<dbReference type="GO" id="GO:0030026">
    <property type="term" value="P:intracellular manganese ion homeostasis"/>
    <property type="evidence" value="ECO:0007669"/>
    <property type="project" value="InterPro"/>
</dbReference>
<organism evidence="7 8">
    <name type="scientific">Streptomyces jumonjinensis</name>
    <dbReference type="NCBI Taxonomy" id="1945"/>
    <lineage>
        <taxon>Bacteria</taxon>
        <taxon>Bacillati</taxon>
        <taxon>Actinomycetota</taxon>
        <taxon>Actinomycetes</taxon>
        <taxon>Kitasatosporales</taxon>
        <taxon>Streptomycetaceae</taxon>
        <taxon>Streptomyces</taxon>
    </lineage>
</organism>
<dbReference type="Proteomes" id="UP000419138">
    <property type="component" value="Unassembled WGS sequence"/>
</dbReference>
<dbReference type="EMBL" id="VCLA01000133">
    <property type="protein sequence ID" value="MQT01642.1"/>
    <property type="molecule type" value="Genomic_DNA"/>
</dbReference>
<dbReference type="RefSeq" id="WP_153523398.1">
    <property type="nucleotide sequence ID" value="NZ_JBEPDZ010000035.1"/>
</dbReference>
<keyword evidence="8" id="KW-1185">Reference proteome</keyword>
<keyword evidence="4 6" id="KW-0472">Membrane</keyword>
<dbReference type="CDD" id="cd02432">
    <property type="entry name" value="Nodulin-21_like_1"/>
    <property type="match status" value="1"/>
</dbReference>
<evidence type="ECO:0000313" key="7">
    <source>
        <dbReference type="EMBL" id="MQT01642.1"/>
    </source>
</evidence>
<feature type="transmembrane region" description="Helical" evidence="6">
    <location>
        <begin position="223"/>
        <end position="240"/>
    </location>
</feature>
<dbReference type="OrthoDB" id="188924at2"/>
<dbReference type="InterPro" id="IPR008217">
    <property type="entry name" value="Ccc1_fam"/>
</dbReference>
<feature type="region of interest" description="Disordered" evidence="5">
    <location>
        <begin position="1"/>
        <end position="45"/>
    </location>
</feature>
<evidence type="ECO:0000313" key="8">
    <source>
        <dbReference type="Proteomes" id="UP000419138"/>
    </source>
</evidence>
<gene>
    <name evidence="7" type="ORF">FF041_15935</name>
</gene>
<reference evidence="7 8" key="1">
    <citation type="submission" date="2019-05" db="EMBL/GenBank/DDBJ databases">
        <title>Comparative genomics and metabolomics analyses of clavulanic acid producing Streptomyces species provides insight into specialized metabolism and evolution of beta-lactam biosynthetic gene clusters.</title>
        <authorList>
            <person name="Moore M.A."/>
            <person name="Cruz-Morales P."/>
            <person name="Barona Gomez F."/>
            <person name="Kapil T."/>
        </authorList>
    </citation>
    <scope>NUCLEOTIDE SEQUENCE [LARGE SCALE GENOMIC DNA]</scope>
    <source>
        <strain evidence="7 8">NRRL 5741</strain>
    </source>
</reference>
<dbReference type="GO" id="GO:0005384">
    <property type="term" value="F:manganese ion transmembrane transporter activity"/>
    <property type="evidence" value="ECO:0007669"/>
    <property type="project" value="InterPro"/>
</dbReference>
<comment type="subcellular location">
    <subcellularLocation>
        <location evidence="1">Endomembrane system</location>
        <topology evidence="1">Multi-pass membrane protein</topology>
    </subcellularLocation>
</comment>
<evidence type="ECO:0000256" key="6">
    <source>
        <dbReference type="SAM" id="Phobius"/>
    </source>
</evidence>
<evidence type="ECO:0000256" key="1">
    <source>
        <dbReference type="ARBA" id="ARBA00004127"/>
    </source>
</evidence>
<proteinExistence type="predicted"/>
<sequence>MTASSDEPPAEDRAGPPPGPPAENRAEDRAGPPPGTPAEGRAADRAELHAEPHGAALGTRLNWLRAAVLGANDGIVSTAGLVVGVAGATGDRTALLTAGLAGLLAGSMSMAAGEYVSVSTQRDSERAAIALERRELREQPDAELDELTGLLADRGLSREVAREAAVQLTERDALRAHARVELGIDPDALAEPWHAAVASFLAFTAGALLPLLAIVLPSASARLPVTVCSVLSALVLTGWWSARLGAARAGRAMLRNAGGGALAMAVTYGAGSLLGAVAL</sequence>
<dbReference type="GO" id="GO:0012505">
    <property type="term" value="C:endomembrane system"/>
    <property type="evidence" value="ECO:0007669"/>
    <property type="project" value="UniProtKB-SubCell"/>
</dbReference>
<dbReference type="Pfam" id="PF01988">
    <property type="entry name" value="VIT1"/>
    <property type="match status" value="1"/>
</dbReference>